<reference evidence="1" key="1">
    <citation type="journal article" date="2023" name="Mol. Phylogenet. Evol.">
        <title>Genome-scale phylogeny and comparative genomics of the fungal order Sordariales.</title>
        <authorList>
            <person name="Hensen N."/>
            <person name="Bonometti L."/>
            <person name="Westerberg I."/>
            <person name="Brannstrom I.O."/>
            <person name="Guillou S."/>
            <person name="Cros-Aarteil S."/>
            <person name="Calhoun S."/>
            <person name="Haridas S."/>
            <person name="Kuo A."/>
            <person name="Mondo S."/>
            <person name="Pangilinan J."/>
            <person name="Riley R."/>
            <person name="LaButti K."/>
            <person name="Andreopoulos B."/>
            <person name="Lipzen A."/>
            <person name="Chen C."/>
            <person name="Yan M."/>
            <person name="Daum C."/>
            <person name="Ng V."/>
            <person name="Clum A."/>
            <person name="Steindorff A."/>
            <person name="Ohm R.A."/>
            <person name="Martin F."/>
            <person name="Silar P."/>
            <person name="Natvig D.O."/>
            <person name="Lalanne C."/>
            <person name="Gautier V."/>
            <person name="Ament-Velasquez S.L."/>
            <person name="Kruys A."/>
            <person name="Hutchinson M.I."/>
            <person name="Powell A.J."/>
            <person name="Barry K."/>
            <person name="Miller A.N."/>
            <person name="Grigoriev I.V."/>
            <person name="Debuchy R."/>
            <person name="Gladieux P."/>
            <person name="Hiltunen Thoren M."/>
            <person name="Johannesson H."/>
        </authorList>
    </citation>
    <scope>NUCLEOTIDE SEQUENCE</scope>
    <source>
        <strain evidence="1">CBS 123565</strain>
    </source>
</reference>
<proteinExistence type="predicted"/>
<organism evidence="1 2">
    <name type="scientific">Trichocladium antarcticum</name>
    <dbReference type="NCBI Taxonomy" id="1450529"/>
    <lineage>
        <taxon>Eukaryota</taxon>
        <taxon>Fungi</taxon>
        <taxon>Dikarya</taxon>
        <taxon>Ascomycota</taxon>
        <taxon>Pezizomycotina</taxon>
        <taxon>Sordariomycetes</taxon>
        <taxon>Sordariomycetidae</taxon>
        <taxon>Sordariales</taxon>
        <taxon>Chaetomiaceae</taxon>
        <taxon>Trichocladium</taxon>
    </lineage>
</organism>
<name>A0AAN6ZB12_9PEZI</name>
<evidence type="ECO:0000313" key="2">
    <source>
        <dbReference type="Proteomes" id="UP001304895"/>
    </source>
</evidence>
<reference evidence="1" key="2">
    <citation type="submission" date="2023-05" db="EMBL/GenBank/DDBJ databases">
        <authorList>
            <consortium name="Lawrence Berkeley National Laboratory"/>
            <person name="Steindorff A."/>
            <person name="Hensen N."/>
            <person name="Bonometti L."/>
            <person name="Westerberg I."/>
            <person name="Brannstrom I.O."/>
            <person name="Guillou S."/>
            <person name="Cros-Aarteil S."/>
            <person name="Calhoun S."/>
            <person name="Haridas S."/>
            <person name="Kuo A."/>
            <person name="Mondo S."/>
            <person name="Pangilinan J."/>
            <person name="Riley R."/>
            <person name="Labutti K."/>
            <person name="Andreopoulos B."/>
            <person name="Lipzen A."/>
            <person name="Chen C."/>
            <person name="Yanf M."/>
            <person name="Daum C."/>
            <person name="Ng V."/>
            <person name="Clum A."/>
            <person name="Ohm R."/>
            <person name="Martin F."/>
            <person name="Silar P."/>
            <person name="Natvig D."/>
            <person name="Lalanne C."/>
            <person name="Gautier V."/>
            <person name="Ament-Velasquez S.L."/>
            <person name="Kruys A."/>
            <person name="Hutchinson M.I."/>
            <person name="Powell A.J."/>
            <person name="Barry K."/>
            <person name="Miller A.N."/>
            <person name="Grigoriev I.V."/>
            <person name="Debuchy R."/>
            <person name="Gladieux P."/>
            <person name="Thoren M.H."/>
            <person name="Johannesson H."/>
        </authorList>
    </citation>
    <scope>NUCLEOTIDE SEQUENCE</scope>
    <source>
        <strain evidence="1">CBS 123565</strain>
    </source>
</reference>
<gene>
    <name evidence="1" type="ORF">BT67DRAFT_146316</name>
</gene>
<dbReference type="EMBL" id="MU853422">
    <property type="protein sequence ID" value="KAK4131662.1"/>
    <property type="molecule type" value="Genomic_DNA"/>
</dbReference>
<sequence length="197" mass="20809">MARDKEDSQCGSSGVCVSAESSQLVNGVGRAQYSKNAATPRFAMVCDPGCVSPPMSAHALYGSPIPDPIIHIPGGRLLGPENGFLSSQVGLVSWAPPLSPVPPRSTWSLPASASPALSVGHSRCPMLSHLRPSPDAGDGGRRPRIWYLLTSGAVILIPSRRQPERHLLQRPLSLELSEHLASLPRPCLETPRASSGS</sequence>
<accession>A0AAN6ZB12</accession>
<comment type="caution">
    <text evidence="1">The sequence shown here is derived from an EMBL/GenBank/DDBJ whole genome shotgun (WGS) entry which is preliminary data.</text>
</comment>
<dbReference type="Proteomes" id="UP001304895">
    <property type="component" value="Unassembled WGS sequence"/>
</dbReference>
<keyword evidence="2" id="KW-1185">Reference proteome</keyword>
<protein>
    <submittedName>
        <fullName evidence="1">Uncharacterized protein</fullName>
    </submittedName>
</protein>
<evidence type="ECO:0000313" key="1">
    <source>
        <dbReference type="EMBL" id="KAK4131662.1"/>
    </source>
</evidence>
<dbReference type="AlphaFoldDB" id="A0AAN6ZB12"/>